<feature type="chain" id="PRO_5001861382" description="PEP-CTERM sorting domain-containing protein" evidence="2">
    <location>
        <begin position="24"/>
        <end position="60"/>
    </location>
</feature>
<keyword evidence="1" id="KW-0472">Membrane</keyword>
<comment type="caution">
    <text evidence="3">The sequence shown here is derived from an EMBL/GenBank/DDBJ whole genome shotgun (WGS) entry which is preliminary data.</text>
</comment>
<evidence type="ECO:0000256" key="1">
    <source>
        <dbReference type="SAM" id="Phobius"/>
    </source>
</evidence>
<keyword evidence="1" id="KW-0812">Transmembrane</keyword>
<keyword evidence="4" id="KW-1185">Reference proteome</keyword>
<feature type="signal peptide" evidence="2">
    <location>
        <begin position="1"/>
        <end position="23"/>
    </location>
</feature>
<name>A0A090PYV1_9FLAO</name>
<protein>
    <recommendedName>
        <fullName evidence="5">PEP-CTERM sorting domain-containing protein</fullName>
    </recommendedName>
</protein>
<keyword evidence="1" id="KW-1133">Transmembrane helix</keyword>
<dbReference type="Proteomes" id="UP000029221">
    <property type="component" value="Unassembled WGS sequence"/>
</dbReference>
<evidence type="ECO:0000313" key="3">
    <source>
        <dbReference type="EMBL" id="GAK96009.1"/>
    </source>
</evidence>
<organism evidence="3 4">
    <name type="scientific">Nonlabens tegetincola</name>
    <dbReference type="NCBI Taxonomy" id="323273"/>
    <lineage>
        <taxon>Bacteria</taxon>
        <taxon>Pseudomonadati</taxon>
        <taxon>Bacteroidota</taxon>
        <taxon>Flavobacteriia</taxon>
        <taxon>Flavobacteriales</taxon>
        <taxon>Flavobacteriaceae</taxon>
        <taxon>Nonlabens</taxon>
    </lineage>
</organism>
<proteinExistence type="predicted"/>
<feature type="transmembrane region" description="Helical" evidence="1">
    <location>
        <begin position="39"/>
        <end position="56"/>
    </location>
</feature>
<evidence type="ECO:0000256" key="2">
    <source>
        <dbReference type="SAM" id="SignalP"/>
    </source>
</evidence>
<accession>A0A090PYV1</accession>
<keyword evidence="2" id="KW-0732">Signal</keyword>
<evidence type="ECO:0000313" key="4">
    <source>
        <dbReference type="Proteomes" id="UP000029221"/>
    </source>
</evidence>
<sequence>MTMKNSQKLVLFAFILIGSIANAQPGFDDTVEDVAPIPGLLIAAAAAIGIGVRSVYKKSK</sequence>
<evidence type="ECO:0008006" key="5">
    <source>
        <dbReference type="Google" id="ProtNLM"/>
    </source>
</evidence>
<dbReference type="EMBL" id="BBML01000001">
    <property type="protein sequence ID" value="GAK96009.1"/>
    <property type="molecule type" value="Genomic_DNA"/>
</dbReference>
<reference evidence="3" key="1">
    <citation type="journal article" date="2014" name="Genome Announc.">
        <title>Draft Genome Sequences of Marine Flavobacterium Nonlabens Strains NR17, NR24, NR27, NR32, NR33, and Ara13.</title>
        <authorList>
            <person name="Nakanishi M."/>
            <person name="Meirelles P."/>
            <person name="Suzuki R."/>
            <person name="Takatani N."/>
            <person name="Mino S."/>
            <person name="Suda W."/>
            <person name="Oshima K."/>
            <person name="Hattori M."/>
            <person name="Ohkuma M."/>
            <person name="Hosokawa M."/>
            <person name="Miyashita K."/>
            <person name="Thompson F.L."/>
            <person name="Niwa A."/>
            <person name="Sawabe T."/>
            <person name="Sawabe T."/>
        </authorList>
    </citation>
    <scope>NUCLEOTIDE SEQUENCE [LARGE SCALE GENOMIC DNA]</scope>
    <source>
        <strain evidence="3">JCM 19294</strain>
    </source>
</reference>
<dbReference type="AlphaFoldDB" id="A0A090PYV1"/>
<gene>
    <name evidence="3" type="ORF">JCM19294_2791</name>
</gene>